<gene>
    <name evidence="3" type="primary">ycf20</name>
</gene>
<proteinExistence type="inferred from homology"/>
<evidence type="ECO:0000256" key="2">
    <source>
        <dbReference type="ARBA" id="ARBA00021534"/>
    </source>
</evidence>
<accession>A0A4D6WQA7</accession>
<dbReference type="EMBL" id="MK814632">
    <property type="protein sequence ID" value="QCI05576.1"/>
    <property type="molecule type" value="Genomic_DNA"/>
</dbReference>
<name>A0A4D6WQA7_9FLOR</name>
<organism evidence="3">
    <name type="scientific">Crouania attenuata</name>
    <dbReference type="NCBI Taxonomy" id="42002"/>
    <lineage>
        <taxon>Eukaryota</taxon>
        <taxon>Rhodophyta</taxon>
        <taxon>Florideophyceae</taxon>
        <taxon>Rhodymeniophycidae</taxon>
        <taxon>Ceramiales</taxon>
        <taxon>Callithamniaceae</taxon>
        <taxon>Crouania</taxon>
    </lineage>
</organism>
<dbReference type="AlphaFoldDB" id="A0A4D6WQA7"/>
<protein>
    <recommendedName>
        <fullName evidence="2">Uncharacterized protein ycf20</fullName>
    </recommendedName>
</protein>
<evidence type="ECO:0000256" key="1">
    <source>
        <dbReference type="ARBA" id="ARBA00009846"/>
    </source>
</evidence>
<keyword evidence="3" id="KW-0934">Plastid</keyword>
<geneLocation type="plastid" evidence="3"/>
<sequence length="25" mass="2761">MIKIITSIKIGIVYGFFVDAFKLGS</sequence>
<comment type="similarity">
    <text evidence="1">Belongs to the ycf20 family.</text>
</comment>
<reference evidence="3" key="1">
    <citation type="journal article" date="2019" name="Mol. Phylogenet. Evol.">
        <title>Morphological evolution and classification of the red algal order Ceramiales inferred using plastid phylogenomics.</title>
        <authorList>
            <person name="Diaz-Tapia P."/>
            <person name="Pasella M.M."/>
            <person name="Verbruggen H."/>
            <person name="Maggs C.A."/>
        </authorList>
    </citation>
    <scope>NUCLEOTIDE SEQUENCE</scope>
    <source>
        <strain evidence="3">PD2952</strain>
    </source>
</reference>
<dbReference type="Pfam" id="PF04483">
    <property type="entry name" value="DUF565"/>
    <property type="match status" value="1"/>
</dbReference>
<dbReference type="InterPro" id="IPR007572">
    <property type="entry name" value="Uncharacterised_Ycf20"/>
</dbReference>
<reference evidence="3" key="2">
    <citation type="submission" date="2019-04" db="EMBL/GenBank/DDBJ databases">
        <authorList>
            <person name="Pasella M."/>
        </authorList>
    </citation>
    <scope>NUCLEOTIDE SEQUENCE</scope>
    <source>
        <strain evidence="3">PD2952</strain>
    </source>
</reference>
<evidence type="ECO:0000313" key="3">
    <source>
        <dbReference type="EMBL" id="QCI05576.1"/>
    </source>
</evidence>